<dbReference type="OrthoDB" id="203237at2759"/>
<dbReference type="InterPro" id="IPR007213">
    <property type="entry name" value="Ppm1/Ppm2/Tcmp"/>
</dbReference>
<comment type="function">
    <text evidence="8">Methylates the carboxyl group of the C-terminal leucine residue of protein phosphatase 2A catalytic subunits to form alpha-leucine ester residues.</text>
</comment>
<feature type="region of interest" description="Disordered" evidence="10">
    <location>
        <begin position="1"/>
        <end position="46"/>
    </location>
</feature>
<evidence type="ECO:0000256" key="1">
    <source>
        <dbReference type="ARBA" id="ARBA00000724"/>
    </source>
</evidence>
<dbReference type="Pfam" id="PF04072">
    <property type="entry name" value="LCM"/>
    <property type="match status" value="1"/>
</dbReference>
<dbReference type="PANTHER" id="PTHR13600">
    <property type="entry name" value="LEUCINE CARBOXYL METHYLTRANSFERASE"/>
    <property type="match status" value="1"/>
</dbReference>
<evidence type="ECO:0000313" key="11">
    <source>
        <dbReference type="EMBL" id="KIW05598.1"/>
    </source>
</evidence>
<dbReference type="EMBL" id="KN847537">
    <property type="protein sequence ID" value="KIW05598.1"/>
    <property type="molecule type" value="Genomic_DNA"/>
</dbReference>
<dbReference type="Proteomes" id="UP000053259">
    <property type="component" value="Unassembled WGS sequence"/>
</dbReference>
<dbReference type="InterPro" id="IPR029063">
    <property type="entry name" value="SAM-dependent_MTases_sf"/>
</dbReference>
<dbReference type="PANTHER" id="PTHR13600:SF21">
    <property type="entry name" value="LEUCINE CARBOXYL METHYLTRANSFERASE 1"/>
    <property type="match status" value="1"/>
</dbReference>
<accession>A0A0D2AF58</accession>
<gene>
    <name evidence="11" type="ORF">PV09_03470</name>
</gene>
<evidence type="ECO:0000256" key="2">
    <source>
        <dbReference type="ARBA" id="ARBA00010703"/>
    </source>
</evidence>
<dbReference type="STRING" id="253628.A0A0D2AF58"/>
<dbReference type="PIRSF" id="PIRSF016305">
    <property type="entry name" value="LCM_mtfrase"/>
    <property type="match status" value="1"/>
</dbReference>
<comment type="similarity">
    <text evidence="2 8">Belongs to the methyltransferase superfamily. LCMT family.</text>
</comment>
<dbReference type="GO" id="GO:0018423">
    <property type="term" value="F:protein C-terminal leucine carboxyl O-methyltransferase activity"/>
    <property type="evidence" value="ECO:0007669"/>
    <property type="project" value="UniProtKB-EC"/>
</dbReference>
<dbReference type="EC" id="2.1.1.233" evidence="3 8"/>
<proteinExistence type="inferred from homology"/>
<evidence type="ECO:0000256" key="6">
    <source>
        <dbReference type="ARBA" id="ARBA00022679"/>
    </source>
</evidence>
<dbReference type="Gene3D" id="3.40.50.150">
    <property type="entry name" value="Vaccinia Virus protein VP39"/>
    <property type="match status" value="1"/>
</dbReference>
<feature type="compositionally biased region" description="Polar residues" evidence="10">
    <location>
        <begin position="31"/>
        <end position="46"/>
    </location>
</feature>
<protein>
    <recommendedName>
        <fullName evidence="4 8">Leucine carboxyl methyltransferase 1</fullName>
        <ecNumber evidence="3 8">2.1.1.233</ecNumber>
    </recommendedName>
</protein>
<comment type="catalytic activity">
    <reaction evidence="1 8">
        <text>[phosphatase 2A protein]-C-terminal L-leucine + S-adenosyl-L-methionine = [phosphatase 2A protein]-C-terminal L-leucine methyl ester + S-adenosyl-L-homocysteine</text>
        <dbReference type="Rhea" id="RHEA:48544"/>
        <dbReference type="Rhea" id="RHEA-COMP:12134"/>
        <dbReference type="Rhea" id="RHEA-COMP:12135"/>
        <dbReference type="ChEBI" id="CHEBI:57856"/>
        <dbReference type="ChEBI" id="CHEBI:59789"/>
        <dbReference type="ChEBI" id="CHEBI:90516"/>
        <dbReference type="ChEBI" id="CHEBI:90517"/>
        <dbReference type="EC" id="2.1.1.233"/>
    </reaction>
</comment>
<dbReference type="VEuPathDB" id="FungiDB:PV09_03470"/>
<evidence type="ECO:0000256" key="5">
    <source>
        <dbReference type="ARBA" id="ARBA00022603"/>
    </source>
</evidence>
<evidence type="ECO:0000256" key="3">
    <source>
        <dbReference type="ARBA" id="ARBA00012834"/>
    </source>
</evidence>
<evidence type="ECO:0000256" key="8">
    <source>
        <dbReference type="PIRNR" id="PIRNR016305"/>
    </source>
</evidence>
<evidence type="ECO:0000256" key="9">
    <source>
        <dbReference type="PIRSR" id="PIRSR016305-1"/>
    </source>
</evidence>
<feature type="binding site" evidence="9">
    <location>
        <position position="93"/>
    </location>
    <ligand>
        <name>S-adenosyl-L-methionine</name>
        <dbReference type="ChEBI" id="CHEBI:59789"/>
    </ligand>
</feature>
<keyword evidence="12" id="KW-1185">Reference proteome</keyword>
<dbReference type="InParanoid" id="A0A0D2AF58"/>
<evidence type="ECO:0000256" key="7">
    <source>
        <dbReference type="ARBA" id="ARBA00022691"/>
    </source>
</evidence>
<sequence length="388" mass="42835">MSDKQAPQIPNLLSLRGTRGGRGRGREAHLGSSSVGAQTTSKDKIVQQTDQDASLSRMSAVALGYLDDPFAKYFVQGEVPKRYPIINRGTYVRSTAIDELVNRFLATDRDCLKQIISLGAGSDTRYFRIVSRDPSLKLVYHEIDFATNTESKIAAIKRSPDLTRAIHTHLQANADDDLEISSNGASLQSSNYNIHALDLRTLATVALGDLPKLPKVSPTTPTLLLSECCLIYLPPAAADSVLNVFANHIISQSTPLGVVIYEPIRPFDSFGQVMISNLSQRGIVLQTIQKYATLDAQKLRLQASGFVTGQQAADVDFLFNHWLSDEEKERIGRCEMLDELEEWVLLAQHYCIAWGWREGTNDGADVFGRAWNTLPLQANNDGMERLAG</sequence>
<reference evidence="11 12" key="1">
    <citation type="submission" date="2015-01" db="EMBL/GenBank/DDBJ databases">
        <title>The Genome Sequence of Ochroconis gallopava CBS43764.</title>
        <authorList>
            <consortium name="The Broad Institute Genomics Platform"/>
            <person name="Cuomo C."/>
            <person name="de Hoog S."/>
            <person name="Gorbushina A."/>
            <person name="Stielow B."/>
            <person name="Teixiera M."/>
            <person name="Abouelleil A."/>
            <person name="Chapman S.B."/>
            <person name="Priest M."/>
            <person name="Young S.K."/>
            <person name="Wortman J."/>
            <person name="Nusbaum C."/>
            <person name="Birren B."/>
        </authorList>
    </citation>
    <scope>NUCLEOTIDE SEQUENCE [LARGE SCALE GENOMIC DNA]</scope>
    <source>
        <strain evidence="11 12">CBS 43764</strain>
    </source>
</reference>
<dbReference type="GeneID" id="27311443"/>
<dbReference type="GO" id="GO:0032259">
    <property type="term" value="P:methylation"/>
    <property type="evidence" value="ECO:0007669"/>
    <property type="project" value="UniProtKB-KW"/>
</dbReference>
<keyword evidence="7 8" id="KW-0949">S-adenosyl-L-methionine</keyword>
<dbReference type="SUPFAM" id="SSF53335">
    <property type="entry name" value="S-adenosyl-L-methionine-dependent methyltransferases"/>
    <property type="match status" value="1"/>
</dbReference>
<dbReference type="InterPro" id="IPR016651">
    <property type="entry name" value="LCMT1"/>
</dbReference>
<dbReference type="HOGENOM" id="CLU_031312_1_1_1"/>
<dbReference type="AlphaFoldDB" id="A0A0D2AF58"/>
<feature type="binding site" evidence="9">
    <location>
        <begin position="198"/>
        <end position="199"/>
    </location>
    <ligand>
        <name>S-adenosyl-L-methionine</name>
        <dbReference type="ChEBI" id="CHEBI:59789"/>
    </ligand>
</feature>
<dbReference type="RefSeq" id="XP_016215467.1">
    <property type="nucleotide sequence ID" value="XM_016356674.1"/>
</dbReference>
<feature type="binding site" evidence="9">
    <location>
        <position position="119"/>
    </location>
    <ligand>
        <name>S-adenosyl-L-methionine</name>
        <dbReference type="ChEBI" id="CHEBI:59789"/>
    </ligand>
</feature>
<evidence type="ECO:0000256" key="10">
    <source>
        <dbReference type="SAM" id="MobiDB-lite"/>
    </source>
</evidence>
<evidence type="ECO:0000313" key="12">
    <source>
        <dbReference type="Proteomes" id="UP000053259"/>
    </source>
</evidence>
<feature type="binding site" evidence="9">
    <location>
        <position position="227"/>
    </location>
    <ligand>
        <name>S-adenosyl-L-methionine</name>
        <dbReference type="ChEBI" id="CHEBI:59789"/>
    </ligand>
</feature>
<organism evidence="11 12">
    <name type="scientific">Verruconis gallopava</name>
    <dbReference type="NCBI Taxonomy" id="253628"/>
    <lineage>
        <taxon>Eukaryota</taxon>
        <taxon>Fungi</taxon>
        <taxon>Dikarya</taxon>
        <taxon>Ascomycota</taxon>
        <taxon>Pezizomycotina</taxon>
        <taxon>Dothideomycetes</taxon>
        <taxon>Pleosporomycetidae</taxon>
        <taxon>Venturiales</taxon>
        <taxon>Sympoventuriaceae</taxon>
        <taxon>Verruconis</taxon>
    </lineage>
</organism>
<name>A0A0D2AF58_9PEZI</name>
<keyword evidence="5 8" id="KW-0489">Methyltransferase</keyword>
<keyword evidence="6 8" id="KW-0808">Transferase</keyword>
<evidence type="ECO:0000256" key="4">
    <source>
        <dbReference type="ARBA" id="ARBA00017497"/>
    </source>
</evidence>
<dbReference type="FunCoup" id="A0A0D2AF58">
    <property type="interactions" value="548"/>
</dbReference>